<accession>X1NCV9</accession>
<dbReference type="AlphaFoldDB" id="X1NCV9"/>
<sequence>DPHYRTVGGKKYLINWSPVALDPCVAAVPNAVNITPI</sequence>
<organism evidence="1">
    <name type="scientific">marine sediment metagenome</name>
    <dbReference type="NCBI Taxonomy" id="412755"/>
    <lineage>
        <taxon>unclassified sequences</taxon>
        <taxon>metagenomes</taxon>
        <taxon>ecological metagenomes</taxon>
    </lineage>
</organism>
<protein>
    <submittedName>
        <fullName evidence="1">Uncharacterized protein</fullName>
    </submittedName>
</protein>
<comment type="caution">
    <text evidence="1">The sequence shown here is derived from an EMBL/GenBank/DDBJ whole genome shotgun (WGS) entry which is preliminary data.</text>
</comment>
<proteinExistence type="predicted"/>
<name>X1NCV9_9ZZZZ</name>
<reference evidence="1" key="1">
    <citation type="journal article" date="2014" name="Front. Microbiol.">
        <title>High frequency of phylogenetically diverse reductive dehalogenase-homologous genes in deep subseafloor sedimentary metagenomes.</title>
        <authorList>
            <person name="Kawai M."/>
            <person name="Futagami T."/>
            <person name="Toyoda A."/>
            <person name="Takaki Y."/>
            <person name="Nishi S."/>
            <person name="Hori S."/>
            <person name="Arai W."/>
            <person name="Tsubouchi T."/>
            <person name="Morono Y."/>
            <person name="Uchiyama I."/>
            <person name="Ito T."/>
            <person name="Fujiyama A."/>
            <person name="Inagaki F."/>
            <person name="Takami H."/>
        </authorList>
    </citation>
    <scope>NUCLEOTIDE SEQUENCE</scope>
    <source>
        <strain evidence="1">Expedition CK06-06</strain>
    </source>
</reference>
<evidence type="ECO:0000313" key="1">
    <source>
        <dbReference type="EMBL" id="GAI41448.1"/>
    </source>
</evidence>
<feature type="non-terminal residue" evidence="1">
    <location>
        <position position="1"/>
    </location>
</feature>
<gene>
    <name evidence="1" type="ORF">S06H3_44664</name>
</gene>
<dbReference type="EMBL" id="BARV01027805">
    <property type="protein sequence ID" value="GAI41448.1"/>
    <property type="molecule type" value="Genomic_DNA"/>
</dbReference>